<dbReference type="AlphaFoldDB" id="X1CGC4"/>
<evidence type="ECO:0000256" key="1">
    <source>
        <dbReference type="SAM" id="Phobius"/>
    </source>
</evidence>
<gene>
    <name evidence="2" type="ORF">S01H4_42994</name>
</gene>
<organism evidence="2">
    <name type="scientific">marine sediment metagenome</name>
    <dbReference type="NCBI Taxonomy" id="412755"/>
    <lineage>
        <taxon>unclassified sequences</taxon>
        <taxon>metagenomes</taxon>
        <taxon>ecological metagenomes</taxon>
    </lineage>
</organism>
<feature type="transmembrane region" description="Helical" evidence="1">
    <location>
        <begin position="6"/>
        <end position="23"/>
    </location>
</feature>
<keyword evidence="1" id="KW-0812">Transmembrane</keyword>
<sequence length="116" mass="13050">MVIGSALFVLAVVIIAIWVIIEAKRMRHKLLAIFLIALILFSYLSVSIIFKDQDIDFKTMSGVITASKIYFSWLGSVFSNMKQITTKAIHMDWGLNKTAEDAREGKSIFSFGKQNS</sequence>
<reference evidence="2" key="1">
    <citation type="journal article" date="2014" name="Front. Microbiol.">
        <title>High frequency of phylogenetically diverse reductive dehalogenase-homologous genes in deep subseafloor sedimentary metagenomes.</title>
        <authorList>
            <person name="Kawai M."/>
            <person name="Futagami T."/>
            <person name="Toyoda A."/>
            <person name="Takaki Y."/>
            <person name="Nishi S."/>
            <person name="Hori S."/>
            <person name="Arai W."/>
            <person name="Tsubouchi T."/>
            <person name="Morono Y."/>
            <person name="Uchiyama I."/>
            <person name="Ito T."/>
            <person name="Fujiyama A."/>
            <person name="Inagaki F."/>
            <person name="Takami H."/>
        </authorList>
    </citation>
    <scope>NUCLEOTIDE SEQUENCE</scope>
    <source>
        <strain evidence="2">Expedition CK06-06</strain>
    </source>
</reference>
<proteinExistence type="predicted"/>
<dbReference type="EMBL" id="BART01023667">
    <property type="protein sequence ID" value="GAG95318.1"/>
    <property type="molecule type" value="Genomic_DNA"/>
</dbReference>
<name>X1CGC4_9ZZZZ</name>
<feature type="transmembrane region" description="Helical" evidence="1">
    <location>
        <begin position="30"/>
        <end position="50"/>
    </location>
</feature>
<keyword evidence="1" id="KW-0472">Membrane</keyword>
<protein>
    <submittedName>
        <fullName evidence="2">Uncharacterized protein</fullName>
    </submittedName>
</protein>
<keyword evidence="1" id="KW-1133">Transmembrane helix</keyword>
<comment type="caution">
    <text evidence="2">The sequence shown here is derived from an EMBL/GenBank/DDBJ whole genome shotgun (WGS) entry which is preliminary data.</text>
</comment>
<accession>X1CGC4</accession>
<evidence type="ECO:0000313" key="2">
    <source>
        <dbReference type="EMBL" id="GAG95318.1"/>
    </source>
</evidence>